<proteinExistence type="inferred from homology"/>
<dbReference type="InterPro" id="IPR006059">
    <property type="entry name" value="SBP"/>
</dbReference>
<dbReference type="PANTHER" id="PTHR43649:SF12">
    <property type="entry name" value="DIACETYLCHITOBIOSE BINDING PROTEIN DASA"/>
    <property type="match status" value="1"/>
</dbReference>
<gene>
    <name evidence="5" type="ORF">VE25_08910</name>
</gene>
<organism evidence="5 6">
    <name type="scientific">Devosia geojensis</name>
    <dbReference type="NCBI Taxonomy" id="443610"/>
    <lineage>
        <taxon>Bacteria</taxon>
        <taxon>Pseudomonadati</taxon>
        <taxon>Pseudomonadota</taxon>
        <taxon>Alphaproteobacteria</taxon>
        <taxon>Hyphomicrobiales</taxon>
        <taxon>Devosiaceae</taxon>
        <taxon>Devosia</taxon>
    </lineage>
</organism>
<evidence type="ECO:0000256" key="4">
    <source>
        <dbReference type="SAM" id="SignalP"/>
    </source>
</evidence>
<dbReference type="PROSITE" id="PS51318">
    <property type="entry name" value="TAT"/>
    <property type="match status" value="1"/>
</dbReference>
<feature type="signal peptide" evidence="4">
    <location>
        <begin position="1"/>
        <end position="33"/>
    </location>
</feature>
<comment type="similarity">
    <text evidence="2">Belongs to the bacterial solute-binding protein 1 family.</text>
</comment>
<dbReference type="InterPro" id="IPR006311">
    <property type="entry name" value="TAT_signal"/>
</dbReference>
<dbReference type="Gene3D" id="3.40.190.10">
    <property type="entry name" value="Periplasmic binding protein-like II"/>
    <property type="match status" value="2"/>
</dbReference>
<keyword evidence="4" id="KW-0732">Signal</keyword>
<evidence type="ECO:0000313" key="6">
    <source>
        <dbReference type="Proteomes" id="UP000033632"/>
    </source>
</evidence>
<dbReference type="STRING" id="443610.VE25_08910"/>
<comment type="subcellular location">
    <subcellularLocation>
        <location evidence="1">Periplasm</location>
    </subcellularLocation>
</comment>
<protein>
    <recommendedName>
        <fullName evidence="7">ABC transporter substrate-binding protein</fullName>
    </recommendedName>
</protein>
<keyword evidence="6" id="KW-1185">Reference proteome</keyword>
<evidence type="ECO:0000256" key="2">
    <source>
        <dbReference type="ARBA" id="ARBA00008520"/>
    </source>
</evidence>
<dbReference type="SUPFAM" id="SSF53850">
    <property type="entry name" value="Periplasmic binding protein-like II"/>
    <property type="match status" value="1"/>
</dbReference>
<dbReference type="AlphaFoldDB" id="A0A0F5FVG3"/>
<evidence type="ECO:0000313" key="5">
    <source>
        <dbReference type="EMBL" id="KKB12162.1"/>
    </source>
</evidence>
<dbReference type="GO" id="GO:0042597">
    <property type="term" value="C:periplasmic space"/>
    <property type="evidence" value="ECO:0007669"/>
    <property type="project" value="UniProtKB-SubCell"/>
</dbReference>
<sequence length="446" mass="48765">MQVQFRAAPTRRSFLSGTAIALALAGTAAPIAAQDLAGEIRFSWWGGQVRNDKTDQIIQLFEQQNPGVRVVRENADFAPYWERLTIQSTGNNQPCAITMQSRWLATYARPDILLPLDDLVADGTLDVSGIPETVLNAGRGADGNLYMIPHGVFYFALMYNEQMLENAVANGVEPIEWPYTWDEYANHLRAVQPTLPEGAVATHNMGREPDAFIPWVQSHGEQVFDGSQVAFSRETAVAWFNYWETLRNEGVTESPEEMISENSALVEESNLANGRGYATNRPPNQLGSVQTVTNTVNPGATINIRPYPVGPDGTVGMDLGSNGIAIGANCAAEQLPIATAWINFWTQDTEAAGIYESDNGVVAIPDLATAQAEDPDTQPTQVRHIELYQQVVDTAKPVFWPAGGYQAMTDTLNRAYDAVAFGQLTPEQGADQLMSELQQQLSQASR</sequence>
<dbReference type="InterPro" id="IPR050490">
    <property type="entry name" value="Bact_solute-bd_prot1"/>
</dbReference>
<comment type="caution">
    <text evidence="5">The sequence shown here is derived from an EMBL/GenBank/DDBJ whole genome shotgun (WGS) entry which is preliminary data.</text>
</comment>
<keyword evidence="3" id="KW-0574">Periplasm</keyword>
<feature type="chain" id="PRO_5005436330" description="ABC transporter substrate-binding protein" evidence="4">
    <location>
        <begin position="34"/>
        <end position="446"/>
    </location>
</feature>
<reference evidence="5 6" key="1">
    <citation type="submission" date="2015-03" db="EMBL/GenBank/DDBJ databases">
        <authorList>
            <person name="Hassan Y.I."/>
            <person name="Lepp D."/>
            <person name="Li X.-Z."/>
            <person name="Zhou T."/>
        </authorList>
    </citation>
    <scope>NUCLEOTIDE SEQUENCE [LARGE SCALE GENOMIC DNA]</scope>
    <source>
        <strain evidence="5 6">BD-c194</strain>
    </source>
</reference>
<name>A0A0F5FVG3_9HYPH</name>
<evidence type="ECO:0008006" key="7">
    <source>
        <dbReference type="Google" id="ProtNLM"/>
    </source>
</evidence>
<dbReference type="OrthoDB" id="5897001at2"/>
<dbReference type="Proteomes" id="UP000033632">
    <property type="component" value="Unassembled WGS sequence"/>
</dbReference>
<dbReference type="RefSeq" id="WP_046108253.1">
    <property type="nucleotide sequence ID" value="NZ_JZEX01000088.1"/>
</dbReference>
<dbReference type="PANTHER" id="PTHR43649">
    <property type="entry name" value="ARABINOSE-BINDING PROTEIN-RELATED"/>
    <property type="match status" value="1"/>
</dbReference>
<dbReference type="EMBL" id="JZEX01000088">
    <property type="protein sequence ID" value="KKB12162.1"/>
    <property type="molecule type" value="Genomic_DNA"/>
</dbReference>
<evidence type="ECO:0000256" key="1">
    <source>
        <dbReference type="ARBA" id="ARBA00004418"/>
    </source>
</evidence>
<dbReference type="Pfam" id="PF01547">
    <property type="entry name" value="SBP_bac_1"/>
    <property type="match status" value="1"/>
</dbReference>
<accession>A0A0F5FVG3</accession>
<dbReference type="PATRIC" id="fig|443610.3.peg.4360"/>
<evidence type="ECO:0000256" key="3">
    <source>
        <dbReference type="ARBA" id="ARBA00022764"/>
    </source>
</evidence>